<dbReference type="GO" id="GO:0005869">
    <property type="term" value="C:dynactin complex"/>
    <property type="evidence" value="ECO:0007669"/>
    <property type="project" value="InterPro"/>
</dbReference>
<reference evidence="1" key="1">
    <citation type="submission" date="2019-03" db="EMBL/GenBank/DDBJ databases">
        <title>Long read genome sequence of the mycoparasitic Pythium oligandrum ATCC 38472 isolated from sugarbeet rhizosphere.</title>
        <authorList>
            <person name="Gaulin E."/>
        </authorList>
    </citation>
    <scope>NUCLEOTIDE SEQUENCE</scope>
    <source>
        <strain evidence="1">ATCC 38472_TT</strain>
    </source>
</reference>
<dbReference type="EMBL" id="SPLM01000041">
    <property type="protein sequence ID" value="TMW64131.1"/>
    <property type="molecule type" value="Genomic_DNA"/>
</dbReference>
<keyword evidence="2" id="KW-1185">Reference proteome</keyword>
<evidence type="ECO:0000313" key="2">
    <source>
        <dbReference type="Proteomes" id="UP000794436"/>
    </source>
</evidence>
<comment type="caution">
    <text evidence="1">The sequence shown here is derived from an EMBL/GenBank/DDBJ whole genome shotgun (WGS) entry which is preliminary data.</text>
</comment>
<dbReference type="PANTHER" id="PTHR28360">
    <property type="entry name" value="DYNACTIN SUBUNIT 3"/>
    <property type="match status" value="1"/>
</dbReference>
<dbReference type="Pfam" id="PF07426">
    <property type="entry name" value="Dynactin_p22"/>
    <property type="match status" value="1"/>
</dbReference>
<dbReference type="GO" id="GO:0061640">
    <property type="term" value="P:cytoskeleton-dependent cytokinesis"/>
    <property type="evidence" value="ECO:0007669"/>
    <property type="project" value="InterPro"/>
</dbReference>
<organism evidence="1 2">
    <name type="scientific">Pythium oligandrum</name>
    <name type="common">Mycoparasitic fungus</name>
    <dbReference type="NCBI Taxonomy" id="41045"/>
    <lineage>
        <taxon>Eukaryota</taxon>
        <taxon>Sar</taxon>
        <taxon>Stramenopiles</taxon>
        <taxon>Oomycota</taxon>
        <taxon>Peronosporomycetes</taxon>
        <taxon>Pythiales</taxon>
        <taxon>Pythiaceae</taxon>
        <taxon>Pythium</taxon>
    </lineage>
</organism>
<dbReference type="OrthoDB" id="127812at2759"/>
<accession>A0A8K1CIC1</accession>
<proteinExistence type="predicted"/>
<dbReference type="PANTHER" id="PTHR28360:SF1">
    <property type="entry name" value="DYNACTIN SUBUNIT 3"/>
    <property type="match status" value="1"/>
</dbReference>
<evidence type="ECO:0000313" key="1">
    <source>
        <dbReference type="EMBL" id="TMW64131.1"/>
    </source>
</evidence>
<dbReference type="Proteomes" id="UP000794436">
    <property type="component" value="Unassembled WGS sequence"/>
</dbReference>
<sequence>MEVLEAREAALRRRVLGSTREYAEQTVHERLRRLHAHVEQLNGTIAGFARLVELYNENRSVLELQKSNGTSISAPQTSDELQRAVILSSESQLASVVSEFEKIRELQRYVTQLDQLPKIDATRLTQLETTHAQQEEHALLLHIRVEKLLGVYQEMISFFDTACCCRAWTNERIDG</sequence>
<name>A0A8K1CIC1_PYTOL</name>
<dbReference type="AlphaFoldDB" id="A0A8K1CIC1"/>
<gene>
    <name evidence="1" type="ORF">Poli38472_014248</name>
</gene>
<dbReference type="InterPro" id="IPR009991">
    <property type="entry name" value="DCTN3"/>
</dbReference>
<protein>
    <submittedName>
        <fullName evidence="1">Uncharacterized protein</fullName>
    </submittedName>
</protein>